<evidence type="ECO:0000256" key="1">
    <source>
        <dbReference type="SAM" id="Phobius"/>
    </source>
</evidence>
<keyword evidence="1" id="KW-0472">Membrane</keyword>
<keyword evidence="1" id="KW-0812">Transmembrane</keyword>
<dbReference type="SUPFAM" id="SSF82714">
    <property type="entry name" value="Multidrug efflux transporter AcrB TolC docking domain, DN and DC subdomains"/>
    <property type="match status" value="2"/>
</dbReference>
<keyword evidence="3" id="KW-1185">Reference proteome</keyword>
<evidence type="ECO:0000313" key="3">
    <source>
        <dbReference type="Proteomes" id="UP001620597"/>
    </source>
</evidence>
<dbReference type="SUPFAM" id="SSF82866">
    <property type="entry name" value="Multidrug efflux transporter AcrB transmembrane domain"/>
    <property type="match status" value="2"/>
</dbReference>
<dbReference type="PRINTS" id="PR00702">
    <property type="entry name" value="ACRIFLAVINRP"/>
</dbReference>
<feature type="transmembrane region" description="Helical" evidence="1">
    <location>
        <begin position="999"/>
        <end position="1023"/>
    </location>
</feature>
<feature type="transmembrane region" description="Helical" evidence="1">
    <location>
        <begin position="345"/>
        <end position="363"/>
    </location>
</feature>
<dbReference type="PANTHER" id="PTHR32063">
    <property type="match status" value="1"/>
</dbReference>
<name>A0ABW8NKE5_9GAMM</name>
<dbReference type="Pfam" id="PF00873">
    <property type="entry name" value="ACR_tran"/>
    <property type="match status" value="1"/>
</dbReference>
<sequence>MSQPNTVNQLNAATYFIQHSTTSWMLVLILLAGGIISYLGLGRLEDPKFTIKEAMVYTYYPGASPLQVEEEVTARLEDTIQSLPYIKHLDSISKAGLSQIHIQVKSEYQGDTLPQIWDELRRKIHDKTSSLPPGSATPIVLDNFGDVFGVLLALTGDGFDYSGLFDYAEYLKRELMTLEGVANIEIAGDQQQQVFIDISHEQMTNLGIPLSRLYQLLQTQNSVSNAGHIRVGNEYIRIHPTGEFQSVQELGDLLISTPGSDKLIYLQDIARITTGVTENPTHLENYQAIPSLRLGIAFTDSVNVIEVGAQVRAKLAELDNNRPLGMALHTIYDQPAEVDASSQNFILNLAMAVVIVIAVLLLFMGVRAGLIIGAILLLTILGTFIAMATFGINLHRISLGALIIALGMLVDNALVITEGIMVGLQRGQSRVQAAFDIVKQTQWPLLGATVIAITAFAPIGLSPDSVGEFVGSLFYVLMISLLLSWVTALTLTPFLCNLLFREQLSHASPAENGKTDSSAPYQGALYNGYRAILATMLHHRGVSMILMVTLMVVAVVGFGQVKRAFFPPSNTPIFLADIWLPEGSDILATQKQARKLEQWFQQQQGVEFTSSTVGQGEVRFMLTYAPEKQYAAFAQVLIRTEQREQIPALISSAQQYTATDMPNAFVKFQRLQIGSSTPAKIEARFSGPDQTELRMLAEQAEQILRTDPAADNIRHNWRERVKVIRPHLQEEAARRAGISKQDLDDLLQLSFSGKQVGLYREGTHLKPMVLRPPEQERLNVNNLMDLQIWSPVFNRYIPIQQVVDRFDITFEDPLIMRRDRKRTIEVLADPSFASAQTADELFQRIRPQLEAIPLPAGYQLEWGGEYESSRDAQANVFASLPMGYLIMFIITILLFNELRAALVIWACVPLAIIGVTAGMLLLRAEFGFMALLGFLSLSGMIVKNGIVLVDQIQLEDRSGKNGYDAIFDAAVSRLRPVTMAALTTILGMVPLLTDPFFNSMAVVIAFGLGFATILTLGVVPVLYSYAHRVKIPA</sequence>
<accession>A0ABW8NKE5</accession>
<protein>
    <submittedName>
        <fullName evidence="2">Efflux RND transporter permease subunit</fullName>
    </submittedName>
</protein>
<dbReference type="EMBL" id="JBBKTX010000015">
    <property type="protein sequence ID" value="MFK4753352.1"/>
    <property type="molecule type" value="Genomic_DNA"/>
</dbReference>
<feature type="transmembrane region" description="Helical" evidence="1">
    <location>
        <begin position="21"/>
        <end position="41"/>
    </location>
</feature>
<feature type="transmembrane region" description="Helical" evidence="1">
    <location>
        <begin position="928"/>
        <end position="949"/>
    </location>
</feature>
<dbReference type="SUPFAM" id="SSF82693">
    <property type="entry name" value="Multidrug efflux transporter AcrB pore domain, PN1, PN2, PC1 and PC2 subdomains"/>
    <property type="match status" value="2"/>
</dbReference>
<dbReference type="Proteomes" id="UP001620597">
    <property type="component" value="Unassembled WGS sequence"/>
</dbReference>
<gene>
    <name evidence="2" type="ORF">WG929_13130</name>
</gene>
<dbReference type="InterPro" id="IPR001036">
    <property type="entry name" value="Acrflvin-R"/>
</dbReference>
<feature type="transmembrane region" description="Helical" evidence="1">
    <location>
        <begin position="876"/>
        <end position="895"/>
    </location>
</feature>
<dbReference type="InterPro" id="IPR027463">
    <property type="entry name" value="AcrB_DN_DC_subdom"/>
</dbReference>
<dbReference type="Gene3D" id="3.30.70.1320">
    <property type="entry name" value="Multidrug efflux transporter AcrB pore domain like"/>
    <property type="match status" value="1"/>
</dbReference>
<organism evidence="2 3">
    <name type="scientific">Oceanobacter antarcticus</name>
    <dbReference type="NCBI Taxonomy" id="3133425"/>
    <lineage>
        <taxon>Bacteria</taxon>
        <taxon>Pseudomonadati</taxon>
        <taxon>Pseudomonadota</taxon>
        <taxon>Gammaproteobacteria</taxon>
        <taxon>Oceanospirillales</taxon>
        <taxon>Oceanospirillaceae</taxon>
        <taxon>Oceanobacter</taxon>
    </lineage>
</organism>
<evidence type="ECO:0000313" key="2">
    <source>
        <dbReference type="EMBL" id="MFK4753352.1"/>
    </source>
</evidence>
<feature type="transmembrane region" description="Helical" evidence="1">
    <location>
        <begin position="473"/>
        <end position="500"/>
    </location>
</feature>
<feature type="transmembrane region" description="Helical" evidence="1">
    <location>
        <begin position="370"/>
        <end position="392"/>
    </location>
</feature>
<feature type="transmembrane region" description="Helical" evidence="1">
    <location>
        <begin position="398"/>
        <end position="422"/>
    </location>
</feature>
<feature type="transmembrane region" description="Helical" evidence="1">
    <location>
        <begin position="542"/>
        <end position="561"/>
    </location>
</feature>
<reference evidence="2 3" key="1">
    <citation type="submission" date="2024-03" db="EMBL/GenBank/DDBJ databases">
        <title>High-quality draft genome sequence of Oceanobacter sp. wDCs-4.</title>
        <authorList>
            <person name="Dong C."/>
        </authorList>
    </citation>
    <scope>NUCLEOTIDE SEQUENCE [LARGE SCALE GENOMIC DNA]</scope>
    <source>
        <strain evidence="3">wDCs-4</strain>
    </source>
</reference>
<dbReference type="Gene3D" id="3.30.2090.10">
    <property type="entry name" value="Multidrug efflux transporter AcrB TolC docking domain, DN and DC subdomains"/>
    <property type="match status" value="2"/>
</dbReference>
<dbReference type="PANTHER" id="PTHR32063:SF18">
    <property type="entry name" value="CATION EFFLUX SYSTEM PROTEIN"/>
    <property type="match status" value="1"/>
</dbReference>
<feature type="transmembrane region" description="Helical" evidence="1">
    <location>
        <begin position="443"/>
        <end position="461"/>
    </location>
</feature>
<keyword evidence="1" id="KW-1133">Transmembrane helix</keyword>
<comment type="caution">
    <text evidence="2">The sequence shown here is derived from an EMBL/GenBank/DDBJ whole genome shotgun (WGS) entry which is preliminary data.</text>
</comment>
<proteinExistence type="predicted"/>
<dbReference type="Gene3D" id="1.20.1640.10">
    <property type="entry name" value="Multidrug efflux transporter AcrB transmembrane domain"/>
    <property type="match status" value="2"/>
</dbReference>
<dbReference type="Gene3D" id="3.30.70.1430">
    <property type="entry name" value="Multidrug efflux transporter AcrB pore domain"/>
    <property type="match status" value="2"/>
</dbReference>
<dbReference type="Gene3D" id="3.30.70.1440">
    <property type="entry name" value="Multidrug efflux transporter AcrB pore domain"/>
    <property type="match status" value="1"/>
</dbReference>
<dbReference type="RefSeq" id="WP_416206399.1">
    <property type="nucleotide sequence ID" value="NZ_JBBKTX010000015.1"/>
</dbReference>
<feature type="transmembrane region" description="Helical" evidence="1">
    <location>
        <begin position="902"/>
        <end position="922"/>
    </location>
</feature>